<evidence type="ECO:0000256" key="5">
    <source>
        <dbReference type="ARBA" id="ARBA00022989"/>
    </source>
</evidence>
<dbReference type="RefSeq" id="WP_035291813.1">
    <property type="nucleotide sequence ID" value="NZ_AUBJ02000001.1"/>
</dbReference>
<sequence length="445" mass="46940">MATTKWWQYPARLLVLVFAAAVLVGTVLLALPLATEGPASAPLLTALFTATSAVCVTGLIIVDTPVYWSTFGEVVLIGLVQLGGLGIMTLASVLALVVSRRLGLRMQLSAQAETGTLNLGDVRALVGGVIRTSLLFEAVTAVILVTRFLVGYDEPWSQALRLGLFHAVAAFNNAGFALFSDNLESFSGDPWIVLPVVVAATAGGLGFPVLLELWRRMRTPRRWSLHVKVTLITSGALAVLGTLMVTTFEWSNPATLGLMGVPEKLMNGFFHGMMPRSAGFNTVAVGEMEQATLLGTSALMFIGGGSAGTAGGIKVTTFAVLLFVLLAEVRGHPSTHVAGRRVPLDVQRQALAVALIGVAVVILSTVYLLLISSFPLEKALFEVTSAFGVVGLSTGITADLPPTGQALLVLLMFAGRLGPITLAAALALREKTRRYELPEERPIIG</sequence>
<keyword evidence="6" id="KW-0406">Ion transport</keyword>
<feature type="transmembrane region" description="Helical" evidence="8">
    <location>
        <begin position="129"/>
        <end position="150"/>
    </location>
</feature>
<feature type="transmembrane region" description="Helical" evidence="8">
    <location>
        <begin position="298"/>
        <end position="329"/>
    </location>
</feature>
<feature type="transmembrane region" description="Helical" evidence="8">
    <location>
        <begin position="225"/>
        <end position="248"/>
    </location>
</feature>
<evidence type="ECO:0000313" key="9">
    <source>
        <dbReference type="EMBL" id="MCP2331693.1"/>
    </source>
</evidence>
<dbReference type="PANTHER" id="PTHR32024:SF1">
    <property type="entry name" value="KTR SYSTEM POTASSIUM UPTAKE PROTEIN B"/>
    <property type="match status" value="1"/>
</dbReference>
<evidence type="ECO:0000256" key="6">
    <source>
        <dbReference type="ARBA" id="ARBA00023065"/>
    </source>
</evidence>
<feature type="transmembrane region" description="Helical" evidence="8">
    <location>
        <begin position="40"/>
        <end position="62"/>
    </location>
</feature>
<evidence type="ECO:0000256" key="8">
    <source>
        <dbReference type="SAM" id="Phobius"/>
    </source>
</evidence>
<comment type="caution">
    <text evidence="9">The sequence shown here is derived from an EMBL/GenBank/DDBJ whole genome shotgun (WGS) entry which is preliminary data.</text>
</comment>
<keyword evidence="5 8" id="KW-1133">Transmembrane helix</keyword>
<feature type="transmembrane region" description="Helical" evidence="8">
    <location>
        <begin position="74"/>
        <end position="98"/>
    </location>
</feature>
<organism evidence="9 10">
    <name type="scientific">Actinoalloteichus caeruleus DSM 43889</name>
    <dbReference type="NCBI Taxonomy" id="1120930"/>
    <lineage>
        <taxon>Bacteria</taxon>
        <taxon>Bacillati</taxon>
        <taxon>Actinomycetota</taxon>
        <taxon>Actinomycetes</taxon>
        <taxon>Pseudonocardiales</taxon>
        <taxon>Pseudonocardiaceae</taxon>
        <taxon>Actinoalloteichus</taxon>
        <taxon>Actinoalloteichus cyanogriseus</taxon>
    </lineage>
</organism>
<evidence type="ECO:0000256" key="4">
    <source>
        <dbReference type="ARBA" id="ARBA00022692"/>
    </source>
</evidence>
<keyword evidence="3" id="KW-1003">Cell membrane</keyword>
<feature type="transmembrane region" description="Helical" evidence="8">
    <location>
        <begin position="162"/>
        <end position="179"/>
    </location>
</feature>
<comment type="subcellular location">
    <subcellularLocation>
        <location evidence="1">Cell membrane</location>
        <topology evidence="1">Multi-pass membrane protein</topology>
    </subcellularLocation>
</comment>
<keyword evidence="7 8" id="KW-0472">Membrane</keyword>
<dbReference type="InterPro" id="IPR003445">
    <property type="entry name" value="Cat_transpt"/>
</dbReference>
<evidence type="ECO:0000313" key="10">
    <source>
        <dbReference type="Proteomes" id="UP000791080"/>
    </source>
</evidence>
<dbReference type="Pfam" id="PF02386">
    <property type="entry name" value="TrkH"/>
    <property type="match status" value="1"/>
</dbReference>
<feature type="transmembrane region" description="Helical" evidence="8">
    <location>
        <begin position="350"/>
        <end position="371"/>
    </location>
</feature>
<protein>
    <submittedName>
        <fullName evidence="9">Potassium uptake protein, TrkH family</fullName>
    </submittedName>
</protein>
<keyword evidence="4 8" id="KW-0812">Transmembrane</keyword>
<keyword evidence="2" id="KW-0813">Transport</keyword>
<keyword evidence="10" id="KW-1185">Reference proteome</keyword>
<dbReference type="EMBL" id="AUBJ02000001">
    <property type="protein sequence ID" value="MCP2331693.1"/>
    <property type="molecule type" value="Genomic_DNA"/>
</dbReference>
<evidence type="ECO:0000256" key="3">
    <source>
        <dbReference type="ARBA" id="ARBA00022475"/>
    </source>
</evidence>
<evidence type="ECO:0000256" key="1">
    <source>
        <dbReference type="ARBA" id="ARBA00004651"/>
    </source>
</evidence>
<feature type="transmembrane region" description="Helical" evidence="8">
    <location>
        <begin position="406"/>
        <end position="428"/>
    </location>
</feature>
<dbReference type="PANTHER" id="PTHR32024">
    <property type="entry name" value="TRK SYSTEM POTASSIUM UPTAKE PROTEIN TRKG-RELATED"/>
    <property type="match status" value="1"/>
</dbReference>
<evidence type="ECO:0000256" key="7">
    <source>
        <dbReference type="ARBA" id="ARBA00023136"/>
    </source>
</evidence>
<accession>A0ABT1JHP8</accession>
<gene>
    <name evidence="9" type="ORF">G443_001963</name>
</gene>
<reference evidence="9 10" key="1">
    <citation type="submission" date="2022-06" db="EMBL/GenBank/DDBJ databases">
        <title>Genomic Encyclopedia of Type Strains, Phase I: the one thousand microbial genomes (KMG-I) project.</title>
        <authorList>
            <person name="Kyrpides N."/>
        </authorList>
    </citation>
    <scope>NUCLEOTIDE SEQUENCE [LARGE SCALE GENOMIC DNA]</scope>
    <source>
        <strain evidence="9 10">DSM 43889</strain>
    </source>
</reference>
<evidence type="ECO:0000256" key="2">
    <source>
        <dbReference type="ARBA" id="ARBA00022448"/>
    </source>
</evidence>
<name>A0ABT1JHP8_ACTCY</name>
<feature type="transmembrane region" description="Helical" evidence="8">
    <location>
        <begin position="191"/>
        <end position="213"/>
    </location>
</feature>
<dbReference type="Proteomes" id="UP000791080">
    <property type="component" value="Unassembled WGS sequence"/>
</dbReference>
<proteinExistence type="predicted"/>